<keyword evidence="9" id="KW-1185">Reference proteome</keyword>
<evidence type="ECO:0000256" key="3">
    <source>
        <dbReference type="ARBA" id="ARBA00022630"/>
    </source>
</evidence>
<protein>
    <submittedName>
        <fullName evidence="8">Cyclohexanone monooxygenase</fullName>
    </submittedName>
</protein>
<keyword evidence="4" id="KW-0274">FAD</keyword>
<feature type="compositionally biased region" description="Basic residues" evidence="7">
    <location>
        <begin position="252"/>
        <end position="269"/>
    </location>
</feature>
<dbReference type="HOGENOM" id="CLU_653969_0_0_1"/>
<sequence length="420" mass="46427">MTADSGASETRAVPDVDLLARKYAEGTGKRFRPEGTAQLLGRQRNGALNAQPPNLSDGDEDGFSGLLHAVHQVEAGIDPDDNRLVDAAGGSGGTWYWTRYTGIMVDVKGCIYMPLLEQTGHIPRHRFPYGPGIRQWDLTGKGVFRTRARTYDWVEEEERWKFVVVTGGLLNQPKTPKIPGIDTFSGHMIVTNRPLEGKKVGIVGTGATAMQCVTELARWADQLFVFRRTPSGVDQRSQRPMAPETWQQISHEKHHGRRQASRATGHHPRTVQSRATTPTRPSSPEVTPSLASGRSTALHGMLSPWMPNMLLAGPSQTAACANFMYTIDNLARHGAYIVAEVLRRASDRRSHARGSGSVGKPLTQQGRLSVAHGDMRTEYLQWRRRHEEMVPRGEDQGGQGLCLPSGDLAYVELLEQWRAD</sequence>
<dbReference type="RefSeq" id="XP_040680001.1">
    <property type="nucleotide sequence ID" value="XM_040822196.1"/>
</dbReference>
<keyword evidence="8" id="KW-0503">Monooxygenase</keyword>
<dbReference type="Proteomes" id="UP000030816">
    <property type="component" value="Unassembled WGS sequence"/>
</dbReference>
<feature type="compositionally biased region" description="Polar residues" evidence="7">
    <location>
        <begin position="270"/>
        <end position="295"/>
    </location>
</feature>
<organism evidence="8 9">
    <name type="scientific">Metarhizium album (strain ARSEF 1941)</name>
    <dbReference type="NCBI Taxonomy" id="1081103"/>
    <lineage>
        <taxon>Eukaryota</taxon>
        <taxon>Fungi</taxon>
        <taxon>Dikarya</taxon>
        <taxon>Ascomycota</taxon>
        <taxon>Pezizomycotina</taxon>
        <taxon>Sordariomycetes</taxon>
        <taxon>Hypocreomycetidae</taxon>
        <taxon>Hypocreales</taxon>
        <taxon>Clavicipitaceae</taxon>
        <taxon>Metarhizium</taxon>
    </lineage>
</organism>
<dbReference type="PANTHER" id="PTHR43098:SF2">
    <property type="entry name" value="FAD-BINDING MONOOXYGENASE AUSB-RELATED"/>
    <property type="match status" value="1"/>
</dbReference>
<comment type="similarity">
    <text evidence="2">Belongs to the FAD-binding monooxygenase family.</text>
</comment>
<evidence type="ECO:0000256" key="5">
    <source>
        <dbReference type="ARBA" id="ARBA00022857"/>
    </source>
</evidence>
<gene>
    <name evidence="8" type="ORF">MAM_03397</name>
</gene>
<feature type="region of interest" description="Disordered" evidence="7">
    <location>
        <begin position="231"/>
        <end position="295"/>
    </location>
</feature>
<dbReference type="STRING" id="1081103.A0A0B2X1G7"/>
<keyword evidence="3" id="KW-0285">Flavoprotein</keyword>
<reference evidence="8 9" key="1">
    <citation type="journal article" date="2014" name="Proc. Natl. Acad. Sci. U.S.A.">
        <title>Trajectory and genomic determinants of fungal-pathogen speciation and host adaptation.</title>
        <authorList>
            <person name="Hu X."/>
            <person name="Xiao G."/>
            <person name="Zheng P."/>
            <person name="Shang Y."/>
            <person name="Su Y."/>
            <person name="Zhang X."/>
            <person name="Liu X."/>
            <person name="Zhan S."/>
            <person name="St Leger R.J."/>
            <person name="Wang C."/>
        </authorList>
    </citation>
    <scope>NUCLEOTIDE SEQUENCE [LARGE SCALE GENOMIC DNA]</scope>
    <source>
        <strain evidence="8 9">ARSEF 1941</strain>
    </source>
</reference>
<comment type="caution">
    <text evidence="8">The sequence shown here is derived from an EMBL/GenBank/DDBJ whole genome shotgun (WGS) entry which is preliminary data.</text>
</comment>
<dbReference type="GO" id="GO:0004497">
    <property type="term" value="F:monooxygenase activity"/>
    <property type="evidence" value="ECO:0007669"/>
    <property type="project" value="UniProtKB-KW"/>
</dbReference>
<dbReference type="InterPro" id="IPR036188">
    <property type="entry name" value="FAD/NAD-bd_sf"/>
</dbReference>
<dbReference type="PANTHER" id="PTHR43098">
    <property type="entry name" value="L-ORNITHINE N(5)-MONOOXYGENASE-RELATED"/>
    <property type="match status" value="1"/>
</dbReference>
<keyword evidence="6" id="KW-0560">Oxidoreductase</keyword>
<comment type="cofactor">
    <cofactor evidence="1">
        <name>FAD</name>
        <dbReference type="ChEBI" id="CHEBI:57692"/>
    </cofactor>
</comment>
<evidence type="ECO:0000313" key="9">
    <source>
        <dbReference type="Proteomes" id="UP000030816"/>
    </source>
</evidence>
<dbReference type="SUPFAM" id="SSF51905">
    <property type="entry name" value="FAD/NAD(P)-binding domain"/>
    <property type="match status" value="1"/>
</dbReference>
<accession>A0A0B2X1G7</accession>
<dbReference type="EMBL" id="AZHE01000006">
    <property type="protein sequence ID" value="KHN98935.1"/>
    <property type="molecule type" value="Genomic_DNA"/>
</dbReference>
<dbReference type="Gene3D" id="3.50.50.60">
    <property type="entry name" value="FAD/NAD(P)-binding domain"/>
    <property type="match status" value="1"/>
</dbReference>
<evidence type="ECO:0000313" key="8">
    <source>
        <dbReference type="EMBL" id="KHN98935.1"/>
    </source>
</evidence>
<dbReference type="AlphaFoldDB" id="A0A0B2X1G7"/>
<evidence type="ECO:0000256" key="4">
    <source>
        <dbReference type="ARBA" id="ARBA00022827"/>
    </source>
</evidence>
<evidence type="ECO:0000256" key="2">
    <source>
        <dbReference type="ARBA" id="ARBA00010139"/>
    </source>
</evidence>
<evidence type="ECO:0000256" key="7">
    <source>
        <dbReference type="SAM" id="MobiDB-lite"/>
    </source>
</evidence>
<proteinExistence type="inferred from homology"/>
<keyword evidence="5" id="KW-0521">NADP</keyword>
<dbReference type="OrthoDB" id="66881at2759"/>
<evidence type="ECO:0000256" key="6">
    <source>
        <dbReference type="ARBA" id="ARBA00023002"/>
    </source>
</evidence>
<dbReference type="GeneID" id="63737852"/>
<dbReference type="InterPro" id="IPR050775">
    <property type="entry name" value="FAD-binding_Monooxygenases"/>
</dbReference>
<evidence type="ECO:0000256" key="1">
    <source>
        <dbReference type="ARBA" id="ARBA00001974"/>
    </source>
</evidence>
<name>A0A0B2X1G7_METAS</name>